<dbReference type="InterPro" id="IPR050639">
    <property type="entry name" value="SSR_resolvase"/>
</dbReference>
<evidence type="ECO:0000256" key="1">
    <source>
        <dbReference type="ARBA" id="ARBA00009913"/>
    </source>
</evidence>
<dbReference type="InterPro" id="IPR006119">
    <property type="entry name" value="Resolv_N"/>
</dbReference>
<dbReference type="RefSeq" id="WP_012276889.1">
    <property type="nucleotide sequence ID" value="NC_010334.1"/>
</dbReference>
<reference evidence="3" key="1">
    <citation type="submission" date="2008-01" db="EMBL/GenBank/DDBJ databases">
        <title>Complete sequence of Shewanella halifaxensis HAW-EB4.</title>
        <authorList>
            <consortium name="US DOE Joint Genome Institute"/>
            <person name="Copeland A."/>
            <person name="Lucas S."/>
            <person name="Lapidus A."/>
            <person name="Glavina del Rio T."/>
            <person name="Dalin E."/>
            <person name="Tice H."/>
            <person name="Bruce D."/>
            <person name="Goodwin L."/>
            <person name="Pitluck S."/>
            <person name="Sims D."/>
            <person name="Brettin T."/>
            <person name="Detter J.C."/>
            <person name="Han C."/>
            <person name="Kuske C.R."/>
            <person name="Schmutz J."/>
            <person name="Larimer F."/>
            <person name="Land M."/>
            <person name="Hauser L."/>
            <person name="Kyrpides N."/>
            <person name="Kim E."/>
            <person name="Zhao J.-S."/>
            <person name="Richardson P."/>
        </authorList>
    </citation>
    <scope>NUCLEOTIDE SEQUENCE [LARGE SCALE GENOMIC DNA]</scope>
    <source>
        <strain evidence="3">HAW-EB4</strain>
    </source>
</reference>
<dbReference type="PANTHER" id="PTHR30461:SF26">
    <property type="entry name" value="RESOLVASE HOMOLOG YNEB"/>
    <property type="match status" value="1"/>
</dbReference>
<dbReference type="CDD" id="cd03768">
    <property type="entry name" value="SR_ResInv"/>
    <property type="match status" value="1"/>
</dbReference>
<dbReference type="Gene3D" id="3.40.50.1390">
    <property type="entry name" value="Resolvase, N-terminal catalytic domain"/>
    <property type="match status" value="1"/>
</dbReference>
<dbReference type="AlphaFoldDB" id="B0TQW0"/>
<dbReference type="eggNOG" id="COG1961">
    <property type="taxonomic scope" value="Bacteria"/>
</dbReference>
<dbReference type="HOGENOM" id="CLU_010686_8_2_6"/>
<dbReference type="SUPFAM" id="SSF53041">
    <property type="entry name" value="Resolvase-like"/>
    <property type="match status" value="1"/>
</dbReference>
<dbReference type="PANTHER" id="PTHR30461">
    <property type="entry name" value="DNA-INVERTASE FROM LAMBDOID PROPHAGE"/>
    <property type="match status" value="1"/>
</dbReference>
<dbReference type="GO" id="GO:0000150">
    <property type="term" value="F:DNA strand exchange activity"/>
    <property type="evidence" value="ECO:0007669"/>
    <property type="project" value="InterPro"/>
</dbReference>
<dbReference type="GO" id="GO:0003677">
    <property type="term" value="F:DNA binding"/>
    <property type="evidence" value="ECO:0007669"/>
    <property type="project" value="InterPro"/>
</dbReference>
<protein>
    <submittedName>
        <fullName evidence="3">Resolvase domain</fullName>
    </submittedName>
</protein>
<evidence type="ECO:0000259" key="2">
    <source>
        <dbReference type="PROSITE" id="PS51736"/>
    </source>
</evidence>
<dbReference type="SMART" id="SM00857">
    <property type="entry name" value="Resolvase"/>
    <property type="match status" value="1"/>
</dbReference>
<dbReference type="SUPFAM" id="SSF46689">
    <property type="entry name" value="Homeodomain-like"/>
    <property type="match status" value="1"/>
</dbReference>
<organism evidence="3 4">
    <name type="scientific">Shewanella halifaxensis (strain HAW-EB4)</name>
    <dbReference type="NCBI Taxonomy" id="458817"/>
    <lineage>
        <taxon>Bacteria</taxon>
        <taxon>Pseudomonadati</taxon>
        <taxon>Pseudomonadota</taxon>
        <taxon>Gammaproteobacteria</taxon>
        <taxon>Alteromonadales</taxon>
        <taxon>Shewanellaceae</taxon>
        <taxon>Shewanella</taxon>
    </lineage>
</organism>
<evidence type="ECO:0000313" key="3">
    <source>
        <dbReference type="EMBL" id="ABZ76355.1"/>
    </source>
</evidence>
<sequence>MQYIYARTSTKDQNVDQQIIYLQSRYKADKVFSDKSTGKSLDRPSFNQLRNTIARGDSIIVQDLSRIGRNTMEVISFVEEMTQKGVSINIDDLGQIDITSSAGKMVLTTLAAVATMQREQMLEKQAIGIETAKKEGKFKGKQQSQKTIDKCEQALKYTSKGLSKEAAAKAAGVGIATLYRYINQQ</sequence>
<evidence type="ECO:0000313" key="4">
    <source>
        <dbReference type="Proteomes" id="UP000001317"/>
    </source>
</evidence>
<dbReference type="PROSITE" id="PS51736">
    <property type="entry name" value="RECOMBINASES_3"/>
    <property type="match status" value="1"/>
</dbReference>
<dbReference type="KEGG" id="shl:Shal_1790"/>
<comment type="similarity">
    <text evidence="1">Belongs to the site-specific recombinase resolvase family.</text>
</comment>
<proteinExistence type="inferred from homology"/>
<dbReference type="STRING" id="458817.Shal_1790"/>
<dbReference type="Proteomes" id="UP000001317">
    <property type="component" value="Chromosome"/>
</dbReference>
<keyword evidence="4" id="KW-1185">Reference proteome</keyword>
<dbReference type="EMBL" id="CP000931">
    <property type="protein sequence ID" value="ABZ76355.1"/>
    <property type="molecule type" value="Genomic_DNA"/>
</dbReference>
<name>B0TQW0_SHEHH</name>
<dbReference type="Pfam" id="PF00239">
    <property type="entry name" value="Resolvase"/>
    <property type="match status" value="1"/>
</dbReference>
<dbReference type="OrthoDB" id="9786476at2"/>
<gene>
    <name evidence="3" type="ordered locus">Shal_1790</name>
</gene>
<feature type="domain" description="Resolvase/invertase-type recombinase catalytic" evidence="2">
    <location>
        <begin position="1"/>
        <end position="136"/>
    </location>
</feature>
<dbReference type="InterPro" id="IPR036162">
    <property type="entry name" value="Resolvase-like_N_sf"/>
</dbReference>
<accession>B0TQW0</accession>
<dbReference type="InterPro" id="IPR009057">
    <property type="entry name" value="Homeodomain-like_sf"/>
</dbReference>